<accession>A0A4P9YLE2</accession>
<dbReference type="EMBL" id="ML005062">
    <property type="protein sequence ID" value="RKP20447.1"/>
    <property type="molecule type" value="Genomic_DNA"/>
</dbReference>
<dbReference type="Gene3D" id="1.10.840.10">
    <property type="entry name" value="Ras guanine-nucleotide exchange factors catalytic domain"/>
    <property type="match status" value="2"/>
</dbReference>
<gene>
    <name evidence="5" type="ORF">ROZALSC1DRAFT_21375</name>
</gene>
<organism evidence="5 6">
    <name type="scientific">Rozella allomycis (strain CSF55)</name>
    <dbReference type="NCBI Taxonomy" id="988480"/>
    <lineage>
        <taxon>Eukaryota</taxon>
        <taxon>Fungi</taxon>
        <taxon>Fungi incertae sedis</taxon>
        <taxon>Cryptomycota</taxon>
        <taxon>Cryptomycota incertae sedis</taxon>
        <taxon>Rozella</taxon>
    </lineage>
</organism>
<dbReference type="Proteomes" id="UP000281549">
    <property type="component" value="Unassembled WGS sequence"/>
</dbReference>
<dbReference type="SMART" id="SM00147">
    <property type="entry name" value="RasGEF"/>
    <property type="match status" value="1"/>
</dbReference>
<dbReference type="PANTHER" id="PTHR23113">
    <property type="entry name" value="GUANINE NUCLEOTIDE EXCHANGE FACTOR"/>
    <property type="match status" value="1"/>
</dbReference>
<proteinExistence type="predicted"/>
<evidence type="ECO:0000313" key="5">
    <source>
        <dbReference type="EMBL" id="RKP20447.1"/>
    </source>
</evidence>
<reference evidence="6" key="1">
    <citation type="journal article" date="2018" name="Nat. Microbiol.">
        <title>Leveraging single-cell genomics to expand the fungal tree of life.</title>
        <authorList>
            <person name="Ahrendt S.R."/>
            <person name="Quandt C.A."/>
            <person name="Ciobanu D."/>
            <person name="Clum A."/>
            <person name="Salamov A."/>
            <person name="Andreopoulos B."/>
            <person name="Cheng J.F."/>
            <person name="Woyke T."/>
            <person name="Pelin A."/>
            <person name="Henrissat B."/>
            <person name="Reynolds N.K."/>
            <person name="Benny G.L."/>
            <person name="Smith M.E."/>
            <person name="James T.Y."/>
            <person name="Grigoriev I.V."/>
        </authorList>
    </citation>
    <scope>NUCLEOTIDE SEQUENCE [LARGE SCALE GENOMIC DNA]</scope>
    <source>
        <strain evidence="6">CSF55</strain>
    </source>
</reference>
<evidence type="ECO:0000256" key="2">
    <source>
        <dbReference type="PROSITE-ProRule" id="PRU00168"/>
    </source>
</evidence>
<feature type="region of interest" description="Disordered" evidence="3">
    <location>
        <begin position="227"/>
        <end position="246"/>
    </location>
</feature>
<dbReference type="PANTHER" id="PTHR23113:SF368">
    <property type="entry name" value="CELL DIVISION CONTROL PROTEIN 25"/>
    <property type="match status" value="1"/>
</dbReference>
<sequence length="246" mass="28044">MSFSISGDENSTTFSSKYYQKISSPEKHIASKSSSSLSSQLTSDDFSSNSVVKNSKNASSVNIDIIDDHASDILQVDPQHFAEQMALMDCKLFVRIGIDEFQSVSWTNPNEKHKKAPNIVMMTQRFNQVLDSITFLVEINDYNSLKCVLSALESTPIYRLQKTWAMIPRKDQVLYERLLEIMSMKDNNKAYRERLLNTKPPCIPYLGLYLSDITYLIETIKKVSQSNANENGNVDEKKQRVKYVNA</sequence>
<dbReference type="InterPro" id="IPR001895">
    <property type="entry name" value="RASGEF_cat_dom"/>
</dbReference>
<name>A0A4P9YLE2_ROZAC</name>
<dbReference type="PROSITE" id="PS50009">
    <property type="entry name" value="RASGEF_CAT"/>
    <property type="match status" value="1"/>
</dbReference>
<dbReference type="InterPro" id="IPR036964">
    <property type="entry name" value="RASGEF_cat_dom_sf"/>
</dbReference>
<keyword evidence="1 2" id="KW-0344">Guanine-nucleotide releasing factor</keyword>
<dbReference type="Pfam" id="PF00617">
    <property type="entry name" value="RasGEF"/>
    <property type="match status" value="2"/>
</dbReference>
<feature type="domain" description="Ras-GEF" evidence="4">
    <location>
        <begin position="77"/>
        <end position="246"/>
    </location>
</feature>
<evidence type="ECO:0000256" key="3">
    <source>
        <dbReference type="SAM" id="MobiDB-lite"/>
    </source>
</evidence>
<evidence type="ECO:0000256" key="1">
    <source>
        <dbReference type="ARBA" id="ARBA00022658"/>
    </source>
</evidence>
<evidence type="ECO:0000313" key="6">
    <source>
        <dbReference type="Proteomes" id="UP000281549"/>
    </source>
</evidence>
<evidence type="ECO:0000259" key="4">
    <source>
        <dbReference type="PROSITE" id="PS50009"/>
    </source>
</evidence>
<protein>
    <submittedName>
        <fullName evidence="5">Ras GEF</fullName>
    </submittedName>
</protein>
<dbReference type="InterPro" id="IPR023578">
    <property type="entry name" value="Ras_GEF_dom_sf"/>
</dbReference>
<dbReference type="InterPro" id="IPR008937">
    <property type="entry name" value="Ras-like_GEF"/>
</dbReference>
<dbReference type="AlphaFoldDB" id="A0A4P9YLE2"/>
<dbReference type="SUPFAM" id="SSF48366">
    <property type="entry name" value="Ras GEF"/>
    <property type="match status" value="1"/>
</dbReference>
<dbReference type="GO" id="GO:0007264">
    <property type="term" value="P:small GTPase-mediated signal transduction"/>
    <property type="evidence" value="ECO:0007669"/>
    <property type="project" value="InterPro"/>
</dbReference>
<dbReference type="GO" id="GO:0005085">
    <property type="term" value="F:guanyl-nucleotide exchange factor activity"/>
    <property type="evidence" value="ECO:0007669"/>
    <property type="project" value="UniProtKB-KW"/>
</dbReference>